<dbReference type="Proteomes" id="UP001412067">
    <property type="component" value="Unassembled WGS sequence"/>
</dbReference>
<gene>
    <name evidence="2" type="ORF">KSP40_PGU000434</name>
</gene>
<evidence type="ECO:0000313" key="2">
    <source>
        <dbReference type="EMBL" id="KAK8963747.1"/>
    </source>
</evidence>
<feature type="compositionally biased region" description="Basic and acidic residues" evidence="1">
    <location>
        <begin position="51"/>
        <end position="98"/>
    </location>
</feature>
<organism evidence="2 3">
    <name type="scientific">Platanthera guangdongensis</name>
    <dbReference type="NCBI Taxonomy" id="2320717"/>
    <lineage>
        <taxon>Eukaryota</taxon>
        <taxon>Viridiplantae</taxon>
        <taxon>Streptophyta</taxon>
        <taxon>Embryophyta</taxon>
        <taxon>Tracheophyta</taxon>
        <taxon>Spermatophyta</taxon>
        <taxon>Magnoliopsida</taxon>
        <taxon>Liliopsida</taxon>
        <taxon>Asparagales</taxon>
        <taxon>Orchidaceae</taxon>
        <taxon>Orchidoideae</taxon>
        <taxon>Orchideae</taxon>
        <taxon>Orchidinae</taxon>
        <taxon>Platanthera</taxon>
    </lineage>
</organism>
<dbReference type="EMBL" id="JBBWWR010000007">
    <property type="protein sequence ID" value="KAK8963747.1"/>
    <property type="molecule type" value="Genomic_DNA"/>
</dbReference>
<evidence type="ECO:0008006" key="4">
    <source>
        <dbReference type="Google" id="ProtNLM"/>
    </source>
</evidence>
<name>A0ABR2MHX5_9ASPA</name>
<proteinExistence type="predicted"/>
<comment type="caution">
    <text evidence="2">The sequence shown here is derived from an EMBL/GenBank/DDBJ whole genome shotgun (WGS) entry which is preliminary data.</text>
</comment>
<accession>A0ABR2MHX5</accession>
<evidence type="ECO:0000256" key="1">
    <source>
        <dbReference type="SAM" id="MobiDB-lite"/>
    </source>
</evidence>
<keyword evidence="3" id="KW-1185">Reference proteome</keyword>
<feature type="region of interest" description="Disordered" evidence="1">
    <location>
        <begin position="1"/>
        <end position="98"/>
    </location>
</feature>
<evidence type="ECO:0000313" key="3">
    <source>
        <dbReference type="Proteomes" id="UP001412067"/>
    </source>
</evidence>
<sequence length="98" mass="10141">MGGCAGKFKTADGLKSPASKSADGAKEAVINTENSKSLAEVKINEPTQTDKNGEDKDAKEPFVEAVKDANGEGKGDAKEQAAEGKKSEDVKKEEAVSA</sequence>
<protein>
    <recommendedName>
        <fullName evidence="4">Cold-regulated protein</fullName>
    </recommendedName>
</protein>
<reference evidence="2 3" key="1">
    <citation type="journal article" date="2022" name="Nat. Plants">
        <title>Genomes of leafy and leafless Platanthera orchids illuminate the evolution of mycoheterotrophy.</title>
        <authorList>
            <person name="Li M.H."/>
            <person name="Liu K.W."/>
            <person name="Li Z."/>
            <person name="Lu H.C."/>
            <person name="Ye Q.L."/>
            <person name="Zhang D."/>
            <person name="Wang J.Y."/>
            <person name="Li Y.F."/>
            <person name="Zhong Z.M."/>
            <person name="Liu X."/>
            <person name="Yu X."/>
            <person name="Liu D.K."/>
            <person name="Tu X.D."/>
            <person name="Liu B."/>
            <person name="Hao Y."/>
            <person name="Liao X.Y."/>
            <person name="Jiang Y.T."/>
            <person name="Sun W.H."/>
            <person name="Chen J."/>
            <person name="Chen Y.Q."/>
            <person name="Ai Y."/>
            <person name="Zhai J.W."/>
            <person name="Wu S.S."/>
            <person name="Zhou Z."/>
            <person name="Hsiao Y.Y."/>
            <person name="Wu W.L."/>
            <person name="Chen Y.Y."/>
            <person name="Lin Y.F."/>
            <person name="Hsu J.L."/>
            <person name="Li C.Y."/>
            <person name="Wang Z.W."/>
            <person name="Zhao X."/>
            <person name="Zhong W.Y."/>
            <person name="Ma X.K."/>
            <person name="Ma L."/>
            <person name="Huang J."/>
            <person name="Chen G.Z."/>
            <person name="Huang M.Z."/>
            <person name="Huang L."/>
            <person name="Peng D.H."/>
            <person name="Luo Y.B."/>
            <person name="Zou S.Q."/>
            <person name="Chen S.P."/>
            <person name="Lan S."/>
            <person name="Tsai W.C."/>
            <person name="Van de Peer Y."/>
            <person name="Liu Z.J."/>
        </authorList>
    </citation>
    <scope>NUCLEOTIDE SEQUENCE [LARGE SCALE GENOMIC DNA]</scope>
    <source>
        <strain evidence="2">Lor288</strain>
    </source>
</reference>